<dbReference type="EMBL" id="JASJOU010000007">
    <property type="protein sequence ID" value="MDJ1503041.1"/>
    <property type="molecule type" value="Genomic_DNA"/>
</dbReference>
<name>A0AAE3UG90_9BACT</name>
<reference evidence="2" key="1">
    <citation type="submission" date="2023-05" db="EMBL/GenBank/DDBJ databases">
        <authorList>
            <person name="Zhang X."/>
        </authorList>
    </citation>
    <scope>NUCLEOTIDE SEQUENCE</scope>
    <source>
        <strain evidence="2">BD1B2-1</strain>
    </source>
</reference>
<dbReference type="Proteomes" id="UP001232063">
    <property type="component" value="Unassembled WGS sequence"/>
</dbReference>
<keyword evidence="3" id="KW-1185">Reference proteome</keyword>
<dbReference type="RefSeq" id="WP_314513474.1">
    <property type="nucleotide sequence ID" value="NZ_JASJOU010000007.1"/>
</dbReference>
<evidence type="ECO:0000313" key="2">
    <source>
        <dbReference type="EMBL" id="MDJ1503041.1"/>
    </source>
</evidence>
<evidence type="ECO:0000256" key="1">
    <source>
        <dbReference type="SAM" id="MobiDB-lite"/>
    </source>
</evidence>
<feature type="region of interest" description="Disordered" evidence="1">
    <location>
        <begin position="1"/>
        <end position="42"/>
    </location>
</feature>
<accession>A0AAE3UG90</accession>
<gene>
    <name evidence="2" type="ORF">QNI22_20395</name>
</gene>
<evidence type="ECO:0000313" key="3">
    <source>
        <dbReference type="Proteomes" id="UP001232063"/>
    </source>
</evidence>
<sequence length="191" mass="22276">MYKPKPPIDPEAYARKIKSVGDSRRETQRVEEENKRKEVLSSPRPIDEDLSIRGIGQLKVQILYMPPFEINYIWDIRQEEETGIQTYSLYENVLISRKTIAPGYKKILIPAVQLTQLLEKIYATSIPFRITPMNGVGLDGTLYGIHIFENFFRTIKVSWWEEPQDDLVELHKLLALQIELFKNSKDKILVV</sequence>
<organism evidence="2 3">
    <name type="scientific">Xanthocytophaga agilis</name>
    <dbReference type="NCBI Taxonomy" id="3048010"/>
    <lineage>
        <taxon>Bacteria</taxon>
        <taxon>Pseudomonadati</taxon>
        <taxon>Bacteroidota</taxon>
        <taxon>Cytophagia</taxon>
        <taxon>Cytophagales</taxon>
        <taxon>Rhodocytophagaceae</taxon>
        <taxon>Xanthocytophaga</taxon>
    </lineage>
</organism>
<proteinExistence type="predicted"/>
<protein>
    <submittedName>
        <fullName evidence="2">Uncharacterized protein</fullName>
    </submittedName>
</protein>
<dbReference type="AlphaFoldDB" id="A0AAE3UG90"/>
<comment type="caution">
    <text evidence="2">The sequence shown here is derived from an EMBL/GenBank/DDBJ whole genome shotgun (WGS) entry which is preliminary data.</text>
</comment>